<dbReference type="Pfam" id="PF15711">
    <property type="entry name" value="ILEI"/>
    <property type="match status" value="5"/>
</dbReference>
<gene>
    <name evidence="2" type="ORF">CYY_003854</name>
</gene>
<dbReference type="Proteomes" id="UP000695562">
    <property type="component" value="Unassembled WGS sequence"/>
</dbReference>
<feature type="domain" description="ILEI/PANDER" evidence="1">
    <location>
        <begin position="27"/>
        <end position="118"/>
    </location>
</feature>
<feature type="domain" description="ILEI/PANDER" evidence="1">
    <location>
        <begin position="343"/>
        <end position="431"/>
    </location>
</feature>
<dbReference type="AlphaFoldDB" id="A0A8J4PZ26"/>
<comment type="caution">
    <text evidence="2">The sequence shown here is derived from an EMBL/GenBank/DDBJ whole genome shotgun (WGS) entry which is preliminary data.</text>
</comment>
<evidence type="ECO:0000259" key="1">
    <source>
        <dbReference type="Pfam" id="PF15711"/>
    </source>
</evidence>
<reference evidence="2" key="1">
    <citation type="submission" date="2020-01" db="EMBL/GenBank/DDBJ databases">
        <title>Development of genomics and gene disruption for Polysphondylium violaceum indicates a role for the polyketide synthase stlB in stalk morphogenesis.</title>
        <authorList>
            <person name="Narita B."/>
            <person name="Kawabe Y."/>
            <person name="Kin K."/>
            <person name="Saito T."/>
            <person name="Gibbs R."/>
            <person name="Kuspa A."/>
            <person name="Muzny D."/>
            <person name="Queller D."/>
            <person name="Richards S."/>
            <person name="Strassman J."/>
            <person name="Sucgang R."/>
            <person name="Worley K."/>
            <person name="Schaap P."/>
        </authorList>
    </citation>
    <scope>NUCLEOTIDE SEQUENCE</scope>
    <source>
        <strain evidence="2">QSvi11</strain>
    </source>
</reference>
<evidence type="ECO:0000313" key="2">
    <source>
        <dbReference type="EMBL" id="KAF2074829.1"/>
    </source>
</evidence>
<sequence length="1094" mass="121098">MDLKIESGLDLFRSGVNYNDSPIIANAINVLLLNGEGYILFDYSLFLVNDNESVEQFVNFVNSLIPGTVVIIVIPGALPLAAINNSTKILESFSVIGAHDYKFYYPDYSYFCSYGYKGQPANIPTPPFQAKHGIATPGNPVKIETDLWGGYSDSIDFIDIHQSLNHCSLMVNGRKFNFLKDGLNIGIFDQNLKCLTKANFNSQNPDDSSLAKKYLQSVEGSSIILLITSGDPTLSKGLFLMDEELRSLVRTLGCKFIDNFLFDSFPEPNNRWAAITQKGRAIAYAEATNINLIKLCYIFQTSVKSGTKLLSLNSRNSEWVSSNRECQVALNDTRFQYPNPNTGFFVKKFDEVVGISEMSQVYDGSPESIIELSDMIKNTSPGTFVLITLSRVPDTFQMTSSFSNALKSIGSCCYSNITATSSYVLMGRKGAVIGSVPEMISNENEKSVSLFSNSDLSTGLVKPFLDIKSIASNGIFESRFMINGRKVDFENKIGMNCMVIDVNDGSISHFKHFEISDTTDDFGLFIESLSIGSLVAFSSKGATSNIFNQRAKHIITQSFRILDTSSNQDLNSDKLYCAIGQKLSITKNNMIPLFCESTSSFSSHYSSTNDDNDTISCSLRYPLKYLFHNVTGISVNVSSKGGNDIPTASIVLNGRPIIGGQNSETNPCDGLNVVVWDNKEEKHTVYKYNVSVDGDEWLTFYSMIKSLSIGTIVLVAVQRGIGNFIVDDGLQFYRDSAFSMIGGCHHNYTNPQSSYSIIGIKGTTSSALESHCNRATLVSISSWEPFKGANGETFQLDGQNNDHLSIPLFRGLQKLVNPIPSLSKSKAFGHIYSIAPALSCKAPMPRVNGVPRKRALIVSLSYSKSYAGKLKDTDQIALLHAQALFGCKYINGVEDKIKILSDNVTLSNQIPSFSNVESEIKNWLLQGVEEGDVLYFAFIGRGFNYNALNNLGFLGGLVFSKGQGDETGFTNKNKLLYLFEVLESINYVNLSFLFDCDHSYNIGAPNHSTAPVYKKYANVFTSLGENITKKLVTQGLGYMENFNFIINRHYSDYFDQKGLTPWEIYLRMLSNGLYMGNLDPQFLGKREDNVFLSH</sequence>
<dbReference type="EMBL" id="AJWJ01000127">
    <property type="protein sequence ID" value="KAF2074829.1"/>
    <property type="molecule type" value="Genomic_DNA"/>
</dbReference>
<accession>A0A8J4PZ26</accession>
<keyword evidence="3" id="KW-1185">Reference proteome</keyword>
<feature type="domain" description="ILEI/PANDER" evidence="1">
    <location>
        <begin position="181"/>
        <end position="279"/>
    </location>
</feature>
<dbReference type="Gene3D" id="3.40.50.1460">
    <property type="match status" value="1"/>
</dbReference>
<protein>
    <recommendedName>
        <fullName evidence="1">ILEI/PANDER domain-containing protein</fullName>
    </recommendedName>
</protein>
<feature type="domain" description="ILEI/PANDER" evidence="1">
    <location>
        <begin position="669"/>
        <end position="762"/>
    </location>
</feature>
<feature type="domain" description="ILEI/PANDER" evidence="1">
    <location>
        <begin position="494"/>
        <end position="582"/>
    </location>
</feature>
<name>A0A8J4PZ26_9MYCE</name>
<evidence type="ECO:0000313" key="3">
    <source>
        <dbReference type="Proteomes" id="UP000695562"/>
    </source>
</evidence>
<organism evidence="2 3">
    <name type="scientific">Polysphondylium violaceum</name>
    <dbReference type="NCBI Taxonomy" id="133409"/>
    <lineage>
        <taxon>Eukaryota</taxon>
        <taxon>Amoebozoa</taxon>
        <taxon>Evosea</taxon>
        <taxon>Eumycetozoa</taxon>
        <taxon>Dictyostelia</taxon>
        <taxon>Dictyosteliales</taxon>
        <taxon>Dictyosteliaceae</taxon>
        <taxon>Polysphondylium</taxon>
    </lineage>
</organism>
<proteinExistence type="predicted"/>
<dbReference type="InterPro" id="IPR039477">
    <property type="entry name" value="ILEI/PANDER_dom"/>
</dbReference>